<feature type="transmembrane region" description="Helical" evidence="1">
    <location>
        <begin position="90"/>
        <end position="106"/>
    </location>
</feature>
<keyword evidence="1" id="KW-1133">Transmembrane helix</keyword>
<keyword evidence="3" id="KW-1185">Reference proteome</keyword>
<dbReference type="PANTHER" id="PTHR37172">
    <property type="entry name" value="TRANSMEMBRANE PROTEIN"/>
    <property type="match status" value="1"/>
</dbReference>
<feature type="transmembrane region" description="Helical" evidence="1">
    <location>
        <begin position="250"/>
        <end position="272"/>
    </location>
</feature>
<reference evidence="2" key="1">
    <citation type="submission" date="2021-01" db="UniProtKB">
        <authorList>
            <consortium name="EnsemblPlants"/>
        </authorList>
    </citation>
    <scope>IDENTIFICATION</scope>
</reference>
<keyword evidence="1" id="KW-0472">Membrane</keyword>
<protein>
    <recommendedName>
        <fullName evidence="4">Transmembrane protein</fullName>
    </recommendedName>
</protein>
<feature type="transmembrane region" description="Helical" evidence="1">
    <location>
        <begin position="127"/>
        <end position="145"/>
    </location>
</feature>
<dbReference type="PANTHER" id="PTHR37172:SF3">
    <property type="entry name" value="TRANSMEMBRANE PROTEIN"/>
    <property type="match status" value="1"/>
</dbReference>
<sequence length="297" mass="33190">MKQEVGSKRSWRGRRCCDLDAVRGPFAFMTITILSLLVPLSFLLLARFSCDSYLLSFAATSDHARWSGGGDNASASASPTVSFFRCTNPFLVQVLVSIISLAALFHSMTGRSIIQDEPKGLWFRPRLYAAWIFLSTLQVCVGLGIECSVHAGRCKVELGNEIGLLSRVVFLLGLHEAMVHWSRSVVKPVVDDTVFGGLMEERLMQKVASAAGCGWLWWWRLRDEVENLVVVAEIKHQLGMSVGPGDFISWWLYYLIVTIGLVRLVRSFIWVSMSLCCRSHMRVNASSSSHIEPDEKV</sequence>
<name>A0A7N0ZX82_KALFE</name>
<organism evidence="2 3">
    <name type="scientific">Kalanchoe fedtschenkoi</name>
    <name type="common">Lavender scallops</name>
    <name type="synonym">South American air plant</name>
    <dbReference type="NCBI Taxonomy" id="63787"/>
    <lineage>
        <taxon>Eukaryota</taxon>
        <taxon>Viridiplantae</taxon>
        <taxon>Streptophyta</taxon>
        <taxon>Embryophyta</taxon>
        <taxon>Tracheophyta</taxon>
        <taxon>Spermatophyta</taxon>
        <taxon>Magnoliopsida</taxon>
        <taxon>eudicotyledons</taxon>
        <taxon>Gunneridae</taxon>
        <taxon>Pentapetalae</taxon>
        <taxon>Saxifragales</taxon>
        <taxon>Crassulaceae</taxon>
        <taxon>Kalanchoe</taxon>
    </lineage>
</organism>
<dbReference type="EnsemblPlants" id="Kaladp0045s0322.1.v1.1">
    <property type="protein sequence ID" value="Kaladp0045s0322.1.v1.1.CDS.1"/>
    <property type="gene ID" value="Kaladp0045s0322.v1.1"/>
</dbReference>
<evidence type="ECO:0000313" key="3">
    <source>
        <dbReference type="Proteomes" id="UP000594263"/>
    </source>
</evidence>
<evidence type="ECO:0008006" key="4">
    <source>
        <dbReference type="Google" id="ProtNLM"/>
    </source>
</evidence>
<accession>A0A7N0ZX82</accession>
<dbReference type="AlphaFoldDB" id="A0A7N0ZX82"/>
<dbReference type="Gramene" id="Kaladp0045s0322.1.v1.1">
    <property type="protein sequence ID" value="Kaladp0045s0322.1.v1.1.CDS.1"/>
    <property type="gene ID" value="Kaladp0045s0322.v1.1"/>
</dbReference>
<proteinExistence type="predicted"/>
<dbReference type="OMA" id="LRIAWII"/>
<evidence type="ECO:0000256" key="1">
    <source>
        <dbReference type="SAM" id="Phobius"/>
    </source>
</evidence>
<evidence type="ECO:0000313" key="2">
    <source>
        <dbReference type="EnsemblPlants" id="Kaladp0045s0322.1.v1.1.CDS.1"/>
    </source>
</evidence>
<keyword evidence="1" id="KW-0812">Transmembrane</keyword>
<feature type="transmembrane region" description="Helical" evidence="1">
    <location>
        <begin position="21"/>
        <end position="46"/>
    </location>
</feature>
<dbReference type="Proteomes" id="UP000594263">
    <property type="component" value="Unplaced"/>
</dbReference>